<evidence type="ECO:0000313" key="4">
    <source>
        <dbReference type="Proteomes" id="UP000230706"/>
    </source>
</evidence>
<feature type="compositionally biased region" description="Basic and acidic residues" evidence="2">
    <location>
        <begin position="1"/>
        <end position="13"/>
    </location>
</feature>
<gene>
    <name evidence="3" type="ORF">COU13_01770</name>
</gene>
<evidence type="ECO:0000256" key="2">
    <source>
        <dbReference type="SAM" id="MobiDB-lite"/>
    </source>
</evidence>
<dbReference type="InterPro" id="IPR036591">
    <property type="entry name" value="YggU-like_sf"/>
</dbReference>
<dbReference type="Pfam" id="PF02594">
    <property type="entry name" value="DUF167"/>
    <property type="match status" value="1"/>
</dbReference>
<reference evidence="4" key="1">
    <citation type="submission" date="2017-09" db="EMBL/GenBank/DDBJ databases">
        <title>Depth-based differentiation of microbial function through sediment-hosted aquifers and enrichment of novel symbionts in the deep terrestrial subsurface.</title>
        <authorList>
            <person name="Probst A.J."/>
            <person name="Ladd B."/>
            <person name="Jarett J.K."/>
            <person name="Geller-Mcgrath D.E."/>
            <person name="Sieber C.M.K."/>
            <person name="Emerson J.B."/>
            <person name="Anantharaman K."/>
            <person name="Thomas B.C."/>
            <person name="Malmstrom R."/>
            <person name="Stieglmeier M."/>
            <person name="Klingl A."/>
            <person name="Woyke T."/>
            <person name="Ryan C.M."/>
            <person name="Banfield J.F."/>
        </authorList>
    </citation>
    <scope>NUCLEOTIDE SEQUENCE [LARGE SCALE GENOMIC DNA]</scope>
</reference>
<organism evidence="3 4">
    <name type="scientific">Candidatus Kaiserbacteria bacterium CG10_big_fil_rev_8_21_14_0_10_43_70</name>
    <dbReference type="NCBI Taxonomy" id="1974605"/>
    <lineage>
        <taxon>Bacteria</taxon>
        <taxon>Candidatus Kaiseribacteriota</taxon>
    </lineage>
</organism>
<accession>A0A2H0UIT4</accession>
<dbReference type="Proteomes" id="UP000230706">
    <property type="component" value="Unassembled WGS sequence"/>
</dbReference>
<protein>
    <submittedName>
        <fullName evidence="3">Uncharacterized protein</fullName>
    </submittedName>
</protein>
<dbReference type="SUPFAM" id="SSF69786">
    <property type="entry name" value="YggU-like"/>
    <property type="match status" value="1"/>
</dbReference>
<evidence type="ECO:0000256" key="1">
    <source>
        <dbReference type="ARBA" id="ARBA00010364"/>
    </source>
</evidence>
<dbReference type="EMBL" id="PFBF01000039">
    <property type="protein sequence ID" value="PIR86290.1"/>
    <property type="molecule type" value="Genomic_DNA"/>
</dbReference>
<name>A0A2H0UIT4_9BACT</name>
<proteinExistence type="inferred from homology"/>
<feature type="region of interest" description="Disordered" evidence="2">
    <location>
        <begin position="1"/>
        <end position="21"/>
    </location>
</feature>
<comment type="similarity">
    <text evidence="1">Belongs to the UPF0235 family.</text>
</comment>
<comment type="caution">
    <text evidence="3">The sequence shown here is derived from an EMBL/GenBank/DDBJ whole genome shotgun (WGS) entry which is preliminary data.</text>
</comment>
<dbReference type="SMART" id="SM01152">
    <property type="entry name" value="DUF167"/>
    <property type="match status" value="1"/>
</dbReference>
<dbReference type="NCBIfam" id="TIGR00251">
    <property type="entry name" value="DUF167 family protein"/>
    <property type="match status" value="1"/>
</dbReference>
<evidence type="ECO:0000313" key="3">
    <source>
        <dbReference type="EMBL" id="PIR86290.1"/>
    </source>
</evidence>
<sequence>MRDINDGVEKDRVPASQTTTSVRVKVTPGASKEVFTKVGENSFEAFVREPAQKNMANRRVCELVAIYYGAPPEAARIKTGHRSRNKIINVKL</sequence>
<dbReference type="Gene3D" id="3.30.1200.10">
    <property type="entry name" value="YggU-like"/>
    <property type="match status" value="1"/>
</dbReference>
<dbReference type="AlphaFoldDB" id="A0A2H0UIT4"/>
<dbReference type="InterPro" id="IPR003746">
    <property type="entry name" value="DUF167"/>
</dbReference>